<keyword evidence="2" id="KW-0067">ATP-binding</keyword>
<dbReference type="InterPro" id="IPR002197">
    <property type="entry name" value="HTH_Fis"/>
</dbReference>
<dbReference type="SUPFAM" id="SSF52540">
    <property type="entry name" value="P-loop containing nucleoside triphosphate hydrolases"/>
    <property type="match status" value="1"/>
</dbReference>
<sequence length="523" mass="58943">MFLLIKNQLVINNRELYFLSFSELFITTTKIRHIYNDAAKNRKRRNLAMASTNEELAAALKMFSRFFDLIHQPLAVINERGEYVYYNQESADLDGYSIEQALGKHMLDVYPSMKETQSTMLSSLKKGVEYIGHYQIYYNARGQAVDYQHTTAPLWSSDGSMIGVIEIGRNMSGVRRLQEQVVELNHLLYADRHEKHHAIITENAEMLHNIAKAKRLAASNIPVTIVGETGTGKELFSRLIHQCSKRADKPFIALNCGALPPTLIESTLFGTVRGAYTGAENSQGYLELANGGTLFLDELNAMPIEMQSKLLRFLQDKTFWRLGGQQQIHSDVRIVAAMNETPARLIQTGKLRADLFYRLNVGMLTLPPLRKRPEDIALLANYFIDKYRNDVPQDIHGLSEAARIALLHHTWPGNVRMLENAIVRSMIMQENDGMLKKIVFEEEELSLGVTDIPTVVSRPVSAESEGDGSLDVQVARFEKSLIETALNTCQGNIAAAARSLNISRTTLQYKVQKYAIRFGVVSD</sequence>
<dbReference type="Pfam" id="PF02954">
    <property type="entry name" value="HTH_8"/>
    <property type="match status" value="1"/>
</dbReference>
<evidence type="ECO:0000313" key="8">
    <source>
        <dbReference type="Proteomes" id="UP000835792"/>
    </source>
</evidence>
<dbReference type="EMBL" id="CAHPRB010000021">
    <property type="protein sequence ID" value="CAB5606545.1"/>
    <property type="molecule type" value="Genomic_DNA"/>
</dbReference>
<keyword evidence="1" id="KW-0547">Nucleotide-binding</keyword>
<keyword evidence="4" id="KW-0804">Transcription</keyword>
<feature type="domain" description="Sigma-54 factor interaction" evidence="5">
    <location>
        <begin position="199"/>
        <end position="427"/>
    </location>
</feature>
<dbReference type="SMART" id="SM00382">
    <property type="entry name" value="AAA"/>
    <property type="match status" value="1"/>
</dbReference>
<dbReference type="PANTHER" id="PTHR32071">
    <property type="entry name" value="TRANSCRIPTIONAL REGULATORY PROTEIN"/>
    <property type="match status" value="1"/>
</dbReference>
<dbReference type="PRINTS" id="PR01590">
    <property type="entry name" value="HTHFIS"/>
</dbReference>
<evidence type="ECO:0000256" key="4">
    <source>
        <dbReference type="ARBA" id="ARBA00023163"/>
    </source>
</evidence>
<comment type="caution">
    <text evidence="7">The sequence shown here is derived from an EMBL/GenBank/DDBJ whole genome shotgun (WGS) entry which is preliminary data.</text>
</comment>
<evidence type="ECO:0000259" key="6">
    <source>
        <dbReference type="PROSITE" id="PS50112"/>
    </source>
</evidence>
<dbReference type="Pfam" id="PF08448">
    <property type="entry name" value="PAS_4"/>
    <property type="match status" value="1"/>
</dbReference>
<keyword evidence="8" id="KW-1185">Reference proteome</keyword>
<dbReference type="CDD" id="cd00130">
    <property type="entry name" value="PAS"/>
    <property type="match status" value="1"/>
</dbReference>
<dbReference type="InterPro" id="IPR003593">
    <property type="entry name" value="AAA+_ATPase"/>
</dbReference>
<dbReference type="InterPro" id="IPR025943">
    <property type="entry name" value="Sigma_54_int_dom_ATP-bd_2"/>
</dbReference>
<dbReference type="PROSITE" id="PS50112">
    <property type="entry name" value="PAS"/>
    <property type="match status" value="1"/>
</dbReference>
<dbReference type="InterPro" id="IPR027417">
    <property type="entry name" value="P-loop_NTPase"/>
</dbReference>
<dbReference type="PANTHER" id="PTHR32071:SF112">
    <property type="entry name" value="REGULATORY PROTEIN"/>
    <property type="match status" value="1"/>
</dbReference>
<evidence type="ECO:0000256" key="1">
    <source>
        <dbReference type="ARBA" id="ARBA00022741"/>
    </source>
</evidence>
<evidence type="ECO:0000256" key="2">
    <source>
        <dbReference type="ARBA" id="ARBA00022840"/>
    </source>
</evidence>
<dbReference type="NCBIfam" id="TIGR00229">
    <property type="entry name" value="sensory_box"/>
    <property type="match status" value="1"/>
</dbReference>
<dbReference type="Gene3D" id="3.40.50.300">
    <property type="entry name" value="P-loop containing nucleotide triphosphate hydrolases"/>
    <property type="match status" value="1"/>
</dbReference>
<dbReference type="Pfam" id="PF00158">
    <property type="entry name" value="Sigma54_activat"/>
    <property type="match status" value="1"/>
</dbReference>
<dbReference type="Proteomes" id="UP000835792">
    <property type="component" value="Unassembled WGS sequence"/>
</dbReference>
<evidence type="ECO:0000259" key="5">
    <source>
        <dbReference type="PROSITE" id="PS50045"/>
    </source>
</evidence>
<dbReference type="Gene3D" id="3.30.450.20">
    <property type="entry name" value="PAS domain"/>
    <property type="match status" value="1"/>
</dbReference>
<accession>A0ABM8MP18</accession>
<protein>
    <submittedName>
        <fullName evidence="7">Transcriptional regulatory protein tyrR</fullName>
    </submittedName>
</protein>
<evidence type="ECO:0000313" key="7">
    <source>
        <dbReference type="EMBL" id="CAB5606545.1"/>
    </source>
</evidence>
<dbReference type="SUPFAM" id="SSF46689">
    <property type="entry name" value="Homeodomain-like"/>
    <property type="match status" value="1"/>
</dbReference>
<dbReference type="Pfam" id="PF25601">
    <property type="entry name" value="AAA_lid_14"/>
    <property type="match status" value="1"/>
</dbReference>
<dbReference type="InterPro" id="IPR035965">
    <property type="entry name" value="PAS-like_dom_sf"/>
</dbReference>
<dbReference type="InterPro" id="IPR002078">
    <property type="entry name" value="Sigma_54_int"/>
</dbReference>
<reference evidence="7" key="1">
    <citation type="submission" date="2020-05" db="EMBL/GenBank/DDBJ databases">
        <authorList>
            <person name="Delgado-Blas J."/>
        </authorList>
    </citation>
    <scope>NUCLEOTIDE SEQUENCE</scope>
    <source>
        <strain evidence="7">BB1468</strain>
    </source>
</reference>
<dbReference type="Gene3D" id="1.10.10.60">
    <property type="entry name" value="Homeodomain-like"/>
    <property type="match status" value="1"/>
</dbReference>
<dbReference type="PROSITE" id="PS00676">
    <property type="entry name" value="SIGMA54_INTERACT_2"/>
    <property type="match status" value="1"/>
</dbReference>
<dbReference type="SUPFAM" id="SSF55785">
    <property type="entry name" value="PYP-like sensor domain (PAS domain)"/>
    <property type="match status" value="1"/>
</dbReference>
<dbReference type="PROSITE" id="PS50045">
    <property type="entry name" value="SIGMA54_INTERACT_4"/>
    <property type="match status" value="1"/>
</dbReference>
<dbReference type="InterPro" id="IPR000014">
    <property type="entry name" value="PAS"/>
</dbReference>
<feature type="domain" description="PAS" evidence="6">
    <location>
        <begin position="59"/>
        <end position="107"/>
    </location>
</feature>
<evidence type="ECO:0000256" key="3">
    <source>
        <dbReference type="ARBA" id="ARBA00023015"/>
    </source>
</evidence>
<name>A0ABM8MP18_9ENTR</name>
<keyword evidence="3" id="KW-0805">Transcription regulation</keyword>
<dbReference type="InterPro" id="IPR009057">
    <property type="entry name" value="Homeodomain-like_sf"/>
</dbReference>
<dbReference type="InterPro" id="IPR058031">
    <property type="entry name" value="AAA_lid_NorR"/>
</dbReference>
<gene>
    <name evidence="7" type="primary">tyrR_2</name>
    <name evidence="7" type="ORF">GHA_04503</name>
</gene>
<dbReference type="InterPro" id="IPR013656">
    <property type="entry name" value="PAS_4"/>
</dbReference>
<proteinExistence type="predicted"/>
<dbReference type="CDD" id="cd00009">
    <property type="entry name" value="AAA"/>
    <property type="match status" value="1"/>
</dbReference>
<organism evidence="7 8">
    <name type="scientific">Citrobacter youngae</name>
    <dbReference type="NCBI Taxonomy" id="133448"/>
    <lineage>
        <taxon>Bacteria</taxon>
        <taxon>Pseudomonadati</taxon>
        <taxon>Pseudomonadota</taxon>
        <taxon>Gammaproteobacteria</taxon>
        <taxon>Enterobacterales</taxon>
        <taxon>Enterobacteriaceae</taxon>
        <taxon>Citrobacter</taxon>
        <taxon>Citrobacter freundii complex</taxon>
    </lineage>
</organism>
<dbReference type="Gene3D" id="1.10.8.60">
    <property type="match status" value="1"/>
</dbReference>